<keyword evidence="3 10" id="KW-0812">Transmembrane</keyword>
<accession>A0A8T2X787</accession>
<feature type="domain" description="Protein kinase" evidence="12">
    <location>
        <begin position="399"/>
        <end position="669"/>
    </location>
</feature>
<dbReference type="InterPro" id="IPR046959">
    <property type="entry name" value="PRK1-6/SRF4-like"/>
</dbReference>
<dbReference type="FunFam" id="3.30.200.20:FF:000371">
    <property type="entry name" value="Protein NSP-INTERACTING KINASE 2"/>
    <property type="match status" value="1"/>
</dbReference>
<evidence type="ECO:0000256" key="9">
    <source>
        <dbReference type="SAM" id="MobiDB-lite"/>
    </source>
</evidence>
<evidence type="ECO:0000256" key="1">
    <source>
        <dbReference type="ARBA" id="ARBA00004370"/>
    </source>
</evidence>
<evidence type="ECO:0000256" key="11">
    <source>
        <dbReference type="SAM" id="SignalP"/>
    </source>
</evidence>
<feature type="transmembrane region" description="Helical" evidence="10">
    <location>
        <begin position="298"/>
        <end position="319"/>
    </location>
</feature>
<dbReference type="Pfam" id="PF08263">
    <property type="entry name" value="LRRNT_2"/>
    <property type="match status" value="1"/>
</dbReference>
<keyword evidence="4 11" id="KW-0732">Signal</keyword>
<keyword evidence="2" id="KW-0433">Leucine-rich repeat</keyword>
<gene>
    <name evidence="13" type="ORF">H0E87_024219</name>
</gene>
<feature type="chain" id="PRO_5035877487" description="Protein kinase domain-containing protein" evidence="11">
    <location>
        <begin position="20"/>
        <end position="671"/>
    </location>
</feature>
<evidence type="ECO:0000256" key="3">
    <source>
        <dbReference type="ARBA" id="ARBA00022692"/>
    </source>
</evidence>
<evidence type="ECO:0000256" key="2">
    <source>
        <dbReference type="ARBA" id="ARBA00022614"/>
    </source>
</evidence>
<evidence type="ECO:0000256" key="4">
    <source>
        <dbReference type="ARBA" id="ARBA00022729"/>
    </source>
</evidence>
<keyword evidence="5" id="KW-0677">Repeat</keyword>
<dbReference type="SUPFAM" id="SSF52058">
    <property type="entry name" value="L domain-like"/>
    <property type="match status" value="1"/>
</dbReference>
<proteinExistence type="predicted"/>
<dbReference type="CDD" id="cd14066">
    <property type="entry name" value="STKc_IRAK"/>
    <property type="match status" value="1"/>
</dbReference>
<feature type="region of interest" description="Disordered" evidence="9">
    <location>
        <begin position="255"/>
        <end position="282"/>
    </location>
</feature>
<dbReference type="GO" id="GO:0004672">
    <property type="term" value="F:protein kinase activity"/>
    <property type="evidence" value="ECO:0007669"/>
    <property type="project" value="InterPro"/>
</dbReference>
<keyword evidence="14" id="KW-1185">Reference proteome</keyword>
<dbReference type="FunFam" id="3.80.10.10:FF:000562">
    <property type="entry name" value="Protein NSP-INTERACTING KINASE 2"/>
    <property type="match status" value="1"/>
</dbReference>
<protein>
    <recommendedName>
        <fullName evidence="12">Protein kinase domain-containing protein</fullName>
    </recommendedName>
</protein>
<evidence type="ECO:0000259" key="12">
    <source>
        <dbReference type="PROSITE" id="PS50011"/>
    </source>
</evidence>
<sequence length="671" mass="73382">MHSLLYLLLLSFTLSQTLSSPTELELLMEIKASLDPQNRLLTSWETNKDPCSGSFEGVACNELGHVANISLQGKGLLGQIPAALGGLKSLTGLYLHFNALNGVIPKEIAELSELSDLYLNVNNLSGEIPPQVGNMSNLQVLQLCYNKLTGSIPTQLGSLEKLSVLALQYNQLTGAIPASLGDLELLSRLDLSFNGLFGPIPVKLAKAPLLRTLDIRNNSLSGNIPPALKRLTSGFQYGNNPDLCGVGFSNLETCATSDPNRPEPSEPRVATEKDIPESANPSYCSKSDCSNLSKTPRYGIIFGVIGVFIAMSVTGLLMFSWHRRRKQKIGSALDTFDGRLSTDQAKEVSRRSASPLISLEYPNGWDPLAIGRSKSGFSQEVLESFMFNLEEVERATQCFSEMNLLGKSNFSAIYKGILRDGSVVAIKCITKTSCKSDEADFLKGLKILTSLKHENLVRLRGFCCSKGRGECFLIYDFVPNGNLVQYLDVKDGSGKVLEWSTRISIINGIAKGIAHLHGSKRNEHALVHQNISAEKVFIDRWYKPMLSDSGLHKLLADDVVFSMLKASAAMGYLAPEYTTTGRFTEKSDVYAFGIIVLQILSGKRNITQLTHNAAEACKFEDFIDANLEGNFSESEAAKLGRIAHCCTNESPNHRPTMETVMQELSESMVAD</sequence>
<keyword evidence="8" id="KW-0675">Receptor</keyword>
<dbReference type="GO" id="GO:0005524">
    <property type="term" value="F:ATP binding"/>
    <property type="evidence" value="ECO:0007669"/>
    <property type="project" value="InterPro"/>
</dbReference>
<comment type="subcellular location">
    <subcellularLocation>
        <location evidence="1">Membrane</location>
    </subcellularLocation>
</comment>
<dbReference type="PROSITE" id="PS50011">
    <property type="entry name" value="PROTEIN_KINASE_DOM"/>
    <property type="match status" value="1"/>
</dbReference>
<dbReference type="InterPro" id="IPR011009">
    <property type="entry name" value="Kinase-like_dom_sf"/>
</dbReference>
<dbReference type="SUPFAM" id="SSF56112">
    <property type="entry name" value="Protein kinase-like (PK-like)"/>
    <property type="match status" value="1"/>
</dbReference>
<dbReference type="PANTHER" id="PTHR48007:SF65">
    <property type="entry name" value="OS01G0577600 PROTEIN"/>
    <property type="match status" value="1"/>
</dbReference>
<dbReference type="FunFam" id="1.10.510.10:FF:000513">
    <property type="entry name" value="Protein NSP-INTERACTING KINASE 2"/>
    <property type="match status" value="1"/>
</dbReference>
<evidence type="ECO:0000256" key="8">
    <source>
        <dbReference type="ARBA" id="ARBA00023170"/>
    </source>
</evidence>
<dbReference type="Pfam" id="PF07714">
    <property type="entry name" value="PK_Tyr_Ser-Thr"/>
    <property type="match status" value="1"/>
</dbReference>
<evidence type="ECO:0000256" key="6">
    <source>
        <dbReference type="ARBA" id="ARBA00022989"/>
    </source>
</evidence>
<dbReference type="Pfam" id="PF13855">
    <property type="entry name" value="LRR_8"/>
    <property type="match status" value="1"/>
</dbReference>
<dbReference type="InterPro" id="IPR001611">
    <property type="entry name" value="Leu-rich_rpt"/>
</dbReference>
<dbReference type="FunFam" id="3.80.10.10:FF:000431">
    <property type="entry name" value="Leucine-rich repeat receptor-like protein kinase"/>
    <property type="match status" value="1"/>
</dbReference>
<dbReference type="GO" id="GO:0016020">
    <property type="term" value="C:membrane"/>
    <property type="evidence" value="ECO:0007669"/>
    <property type="project" value="UniProtKB-SubCell"/>
</dbReference>
<name>A0A8T2X787_POPDE</name>
<reference evidence="13" key="1">
    <citation type="journal article" date="2021" name="J. Hered.">
        <title>Genome Assembly of Salicaceae Populus deltoides (Eastern Cottonwood) I-69 Based on Nanopore Sequencing and Hi-C Technologies.</title>
        <authorList>
            <person name="Bai S."/>
            <person name="Wu H."/>
            <person name="Zhang J."/>
            <person name="Pan Z."/>
            <person name="Zhao W."/>
            <person name="Li Z."/>
            <person name="Tong C."/>
        </authorList>
    </citation>
    <scope>NUCLEOTIDE SEQUENCE</scope>
    <source>
        <tissue evidence="13">Leaf</tissue>
    </source>
</reference>
<evidence type="ECO:0000313" key="13">
    <source>
        <dbReference type="EMBL" id="KAH8488464.1"/>
    </source>
</evidence>
<dbReference type="InterPro" id="IPR001245">
    <property type="entry name" value="Ser-Thr/Tyr_kinase_cat_dom"/>
</dbReference>
<dbReference type="PANTHER" id="PTHR48007">
    <property type="entry name" value="LEUCINE-RICH REPEAT RECEPTOR-LIKE PROTEIN KINASE PXC1"/>
    <property type="match status" value="1"/>
</dbReference>
<dbReference type="InterPro" id="IPR000719">
    <property type="entry name" value="Prot_kinase_dom"/>
</dbReference>
<organism evidence="13 14">
    <name type="scientific">Populus deltoides</name>
    <name type="common">Eastern poplar</name>
    <name type="synonym">Eastern cottonwood</name>
    <dbReference type="NCBI Taxonomy" id="3696"/>
    <lineage>
        <taxon>Eukaryota</taxon>
        <taxon>Viridiplantae</taxon>
        <taxon>Streptophyta</taxon>
        <taxon>Embryophyta</taxon>
        <taxon>Tracheophyta</taxon>
        <taxon>Spermatophyta</taxon>
        <taxon>Magnoliopsida</taxon>
        <taxon>eudicotyledons</taxon>
        <taxon>Gunneridae</taxon>
        <taxon>Pentapetalae</taxon>
        <taxon>rosids</taxon>
        <taxon>fabids</taxon>
        <taxon>Malpighiales</taxon>
        <taxon>Salicaceae</taxon>
        <taxon>Saliceae</taxon>
        <taxon>Populus</taxon>
    </lineage>
</organism>
<evidence type="ECO:0000313" key="14">
    <source>
        <dbReference type="Proteomes" id="UP000807159"/>
    </source>
</evidence>
<feature type="compositionally biased region" description="Basic and acidic residues" evidence="9">
    <location>
        <begin position="260"/>
        <end position="276"/>
    </location>
</feature>
<dbReference type="Gene3D" id="3.80.10.10">
    <property type="entry name" value="Ribonuclease Inhibitor"/>
    <property type="match status" value="2"/>
</dbReference>
<dbReference type="Proteomes" id="UP000807159">
    <property type="component" value="Chromosome 14"/>
</dbReference>
<keyword evidence="7 10" id="KW-0472">Membrane</keyword>
<evidence type="ECO:0000256" key="7">
    <source>
        <dbReference type="ARBA" id="ARBA00023136"/>
    </source>
</evidence>
<dbReference type="InterPro" id="IPR032675">
    <property type="entry name" value="LRR_dom_sf"/>
</dbReference>
<dbReference type="EMBL" id="JACEGQ020000014">
    <property type="protein sequence ID" value="KAH8488464.1"/>
    <property type="molecule type" value="Genomic_DNA"/>
</dbReference>
<keyword evidence="6 10" id="KW-1133">Transmembrane helix</keyword>
<comment type="caution">
    <text evidence="13">The sequence shown here is derived from an EMBL/GenBank/DDBJ whole genome shotgun (WGS) entry which is preliminary data.</text>
</comment>
<dbReference type="Pfam" id="PF00560">
    <property type="entry name" value="LRR_1"/>
    <property type="match status" value="1"/>
</dbReference>
<dbReference type="InterPro" id="IPR013210">
    <property type="entry name" value="LRR_N_plant-typ"/>
</dbReference>
<dbReference type="Gene3D" id="1.10.510.10">
    <property type="entry name" value="Transferase(Phosphotransferase) domain 1"/>
    <property type="match status" value="1"/>
</dbReference>
<evidence type="ECO:0000256" key="10">
    <source>
        <dbReference type="SAM" id="Phobius"/>
    </source>
</evidence>
<dbReference type="AlphaFoldDB" id="A0A8T2X787"/>
<dbReference type="Gene3D" id="3.30.200.20">
    <property type="entry name" value="Phosphorylase Kinase, domain 1"/>
    <property type="match status" value="1"/>
</dbReference>
<evidence type="ECO:0000256" key="5">
    <source>
        <dbReference type="ARBA" id="ARBA00022737"/>
    </source>
</evidence>
<feature type="signal peptide" evidence="11">
    <location>
        <begin position="1"/>
        <end position="19"/>
    </location>
</feature>